<reference evidence="3" key="1">
    <citation type="journal article" date="2019" name="Int. J. Syst. Evol. Microbiol.">
        <title>The Global Catalogue of Microorganisms (GCM) 10K type strain sequencing project: providing services to taxonomists for standard genome sequencing and annotation.</title>
        <authorList>
            <consortium name="The Broad Institute Genomics Platform"/>
            <consortium name="The Broad Institute Genome Sequencing Center for Infectious Disease"/>
            <person name="Wu L."/>
            <person name="Ma J."/>
        </authorList>
    </citation>
    <scope>NUCLEOTIDE SEQUENCE [LARGE SCALE GENOMIC DNA]</scope>
    <source>
        <strain evidence="3">CCUG 60023</strain>
    </source>
</reference>
<dbReference type="RefSeq" id="WP_377211570.1">
    <property type="nucleotide sequence ID" value="NZ_JBHTJV010000003.1"/>
</dbReference>
<evidence type="ECO:0000313" key="3">
    <source>
        <dbReference type="Proteomes" id="UP001597101"/>
    </source>
</evidence>
<dbReference type="InterPro" id="IPR036465">
    <property type="entry name" value="vWFA_dom_sf"/>
</dbReference>
<dbReference type="InterPro" id="IPR010607">
    <property type="entry name" value="DUF1194"/>
</dbReference>
<name>A0ABW3FE57_9HYPH</name>
<keyword evidence="3" id="KW-1185">Reference proteome</keyword>
<dbReference type="Pfam" id="PF06707">
    <property type="entry name" value="DUF1194"/>
    <property type="match status" value="1"/>
</dbReference>
<feature type="domain" description="VWFA" evidence="1">
    <location>
        <begin position="32"/>
        <end position="231"/>
    </location>
</feature>
<dbReference type="SUPFAM" id="SSF53300">
    <property type="entry name" value="vWA-like"/>
    <property type="match status" value="1"/>
</dbReference>
<dbReference type="Gene3D" id="3.40.50.410">
    <property type="entry name" value="von Willebrand factor, type A domain"/>
    <property type="match status" value="1"/>
</dbReference>
<protein>
    <submittedName>
        <fullName evidence="2">DUF1194 domain-containing protein</fullName>
    </submittedName>
</protein>
<gene>
    <name evidence="2" type="ORF">ACFQ14_04825</name>
</gene>
<dbReference type="InterPro" id="IPR002035">
    <property type="entry name" value="VWF_A"/>
</dbReference>
<evidence type="ECO:0000259" key="1">
    <source>
        <dbReference type="PROSITE" id="PS50234"/>
    </source>
</evidence>
<accession>A0ABW3FE57</accession>
<proteinExistence type="predicted"/>
<dbReference type="Proteomes" id="UP001597101">
    <property type="component" value="Unassembled WGS sequence"/>
</dbReference>
<dbReference type="EMBL" id="JBHTJV010000003">
    <property type="protein sequence ID" value="MFD0915723.1"/>
    <property type="molecule type" value="Genomic_DNA"/>
</dbReference>
<evidence type="ECO:0000313" key="2">
    <source>
        <dbReference type="EMBL" id="MFD0915723.1"/>
    </source>
</evidence>
<sequence>MAARGTALSLAIAASLTVSHVGQAQLRNVELELVLAIDTSTSVNADEYELQRTGLARAFRSANVQSAIASLGEQGIAVAVVQWAGPGQQRLAVDWTWMKGPQGAERFAEDLSAMPRAVSGFTDIAGAITHSMNQILTNNYVGDRLAIDVSGDGTSDENDPIFARDRALAQGITINGLAIHSDEYDLGDLAQMGLVHHYTTRVIGGPGHFLIQASDFDDFARAIEKKLVREIIGPAFAER</sequence>
<comment type="caution">
    <text evidence="2">The sequence shown here is derived from an EMBL/GenBank/DDBJ whole genome shotgun (WGS) entry which is preliminary data.</text>
</comment>
<dbReference type="PROSITE" id="PS50234">
    <property type="entry name" value="VWFA"/>
    <property type="match status" value="1"/>
</dbReference>
<organism evidence="2 3">
    <name type="scientific">Pseudahrensia aquimaris</name>
    <dbReference type="NCBI Taxonomy" id="744461"/>
    <lineage>
        <taxon>Bacteria</taxon>
        <taxon>Pseudomonadati</taxon>
        <taxon>Pseudomonadota</taxon>
        <taxon>Alphaproteobacteria</taxon>
        <taxon>Hyphomicrobiales</taxon>
        <taxon>Ahrensiaceae</taxon>
        <taxon>Pseudahrensia</taxon>
    </lineage>
</organism>
<dbReference type="CDD" id="cd00198">
    <property type="entry name" value="vWFA"/>
    <property type="match status" value="1"/>
</dbReference>